<dbReference type="SUPFAM" id="SSF55961">
    <property type="entry name" value="Bet v1-like"/>
    <property type="match status" value="1"/>
</dbReference>
<gene>
    <name evidence="3" type="ORF">AB1300_18650</name>
</gene>
<keyword evidence="4" id="KW-1185">Reference proteome</keyword>
<evidence type="ECO:0000259" key="2">
    <source>
        <dbReference type="Pfam" id="PF08327"/>
    </source>
</evidence>
<feature type="domain" description="Activator of Hsp90 ATPase homologue 1/2-like C-terminal" evidence="2">
    <location>
        <begin position="12"/>
        <end position="118"/>
    </location>
</feature>
<comment type="similarity">
    <text evidence="1">Belongs to the AHA1 family.</text>
</comment>
<dbReference type="InterPro" id="IPR023393">
    <property type="entry name" value="START-like_dom_sf"/>
</dbReference>
<accession>A0ABV3W1S8</accession>
<dbReference type="Gene3D" id="3.30.530.20">
    <property type="match status" value="1"/>
</dbReference>
<protein>
    <submittedName>
        <fullName evidence="3">SRPBCC domain-containing protein</fullName>
    </submittedName>
</protein>
<comment type="caution">
    <text evidence="3">The sequence shown here is derived from an EMBL/GenBank/DDBJ whole genome shotgun (WGS) entry which is preliminary data.</text>
</comment>
<dbReference type="RefSeq" id="WP_368637698.1">
    <property type="nucleotide sequence ID" value="NZ_JBFRHK010000013.1"/>
</dbReference>
<reference evidence="3 4" key="1">
    <citation type="submission" date="2024-07" db="EMBL/GenBank/DDBJ databases">
        <title>Characterization of a bacterium isolated from hydrolysated instant sea cucumber by whole-genome sequencing and metabolomics.</title>
        <authorList>
            <person name="Luo X."/>
            <person name="Zhang Z."/>
            <person name="Zheng Z."/>
            <person name="Zhang W."/>
            <person name="Ming T."/>
            <person name="Jiao L."/>
            <person name="Su X."/>
            <person name="Kong F."/>
            <person name="Xu J."/>
        </authorList>
    </citation>
    <scope>NUCLEOTIDE SEQUENCE [LARGE SCALE GENOMIC DNA]</scope>
    <source>
        <strain evidence="3 4">XL-2024</strain>
    </source>
</reference>
<evidence type="ECO:0000313" key="3">
    <source>
        <dbReference type="EMBL" id="MEX3747134.1"/>
    </source>
</evidence>
<evidence type="ECO:0000256" key="1">
    <source>
        <dbReference type="ARBA" id="ARBA00006817"/>
    </source>
</evidence>
<dbReference type="Proteomes" id="UP001558534">
    <property type="component" value="Unassembled WGS sequence"/>
</dbReference>
<evidence type="ECO:0000313" key="4">
    <source>
        <dbReference type="Proteomes" id="UP001558534"/>
    </source>
</evidence>
<name>A0ABV3W1S8_9BACI</name>
<sequence>MMNKEKSSIWIDASIATVWQAITDEEQLSQWYAPGSTWKIPKLEAGEKITFTLMPNAHNQLSEELPMMLTIQQVLPNREFSFYLEVPETLIAIVLKEEQNGTTTTFNMSGYEASLTNLKALVEEKNIPKF</sequence>
<dbReference type="InterPro" id="IPR013538">
    <property type="entry name" value="ASHA1/2-like_C"/>
</dbReference>
<proteinExistence type="inferred from homology"/>
<dbReference type="EMBL" id="JBFRHK010000013">
    <property type="protein sequence ID" value="MEX3747134.1"/>
    <property type="molecule type" value="Genomic_DNA"/>
</dbReference>
<organism evidence="3 4">
    <name type="scientific">Lysinibacillus xylanilyticus</name>
    <dbReference type="NCBI Taxonomy" id="582475"/>
    <lineage>
        <taxon>Bacteria</taxon>
        <taxon>Bacillati</taxon>
        <taxon>Bacillota</taxon>
        <taxon>Bacilli</taxon>
        <taxon>Bacillales</taxon>
        <taxon>Bacillaceae</taxon>
        <taxon>Lysinibacillus</taxon>
    </lineage>
</organism>
<dbReference type="Pfam" id="PF08327">
    <property type="entry name" value="AHSA1"/>
    <property type="match status" value="1"/>
</dbReference>